<comment type="caution">
    <text evidence="1">The sequence shown here is derived from an EMBL/GenBank/DDBJ whole genome shotgun (WGS) entry which is preliminary data.</text>
</comment>
<gene>
    <name evidence="1" type="ORF">B0T21DRAFT_453580</name>
</gene>
<dbReference type="AlphaFoldDB" id="A0AA40AXY6"/>
<keyword evidence="2" id="KW-1185">Reference proteome</keyword>
<evidence type="ECO:0000313" key="2">
    <source>
        <dbReference type="Proteomes" id="UP001172159"/>
    </source>
</evidence>
<dbReference type="Proteomes" id="UP001172159">
    <property type="component" value="Unassembled WGS sequence"/>
</dbReference>
<sequence>MATYTPLSSIIAAYQLNSTSDPAATTRGRDFLLNLDCESTPEAIAALRRGYQALLDANVGLEETHEWLDSEDPIFAKAPLLQRDQIQGWKAKVSTYSSEGGWLAAAKAIHAIGEELQRQGVQFGLGGAGSFKRPLFADDM</sequence>
<organism evidence="1 2">
    <name type="scientific">Apiosordaria backusii</name>
    <dbReference type="NCBI Taxonomy" id="314023"/>
    <lineage>
        <taxon>Eukaryota</taxon>
        <taxon>Fungi</taxon>
        <taxon>Dikarya</taxon>
        <taxon>Ascomycota</taxon>
        <taxon>Pezizomycotina</taxon>
        <taxon>Sordariomycetes</taxon>
        <taxon>Sordariomycetidae</taxon>
        <taxon>Sordariales</taxon>
        <taxon>Lasiosphaeriaceae</taxon>
        <taxon>Apiosordaria</taxon>
    </lineage>
</organism>
<name>A0AA40AXY6_9PEZI</name>
<protein>
    <submittedName>
        <fullName evidence="1">Uncharacterized protein</fullName>
    </submittedName>
</protein>
<dbReference type="Gene3D" id="3.30.9.10">
    <property type="entry name" value="D-Amino Acid Oxidase, subunit A, domain 2"/>
    <property type="match status" value="1"/>
</dbReference>
<accession>A0AA40AXY6</accession>
<dbReference type="EMBL" id="JAUKTV010000011">
    <property type="protein sequence ID" value="KAK0724035.1"/>
    <property type="molecule type" value="Genomic_DNA"/>
</dbReference>
<proteinExistence type="predicted"/>
<reference evidence="1" key="1">
    <citation type="submission" date="2023-06" db="EMBL/GenBank/DDBJ databases">
        <title>Genome-scale phylogeny and comparative genomics of the fungal order Sordariales.</title>
        <authorList>
            <consortium name="Lawrence Berkeley National Laboratory"/>
            <person name="Hensen N."/>
            <person name="Bonometti L."/>
            <person name="Westerberg I."/>
            <person name="Brannstrom I.O."/>
            <person name="Guillou S."/>
            <person name="Cros-Aarteil S."/>
            <person name="Calhoun S."/>
            <person name="Haridas S."/>
            <person name="Kuo A."/>
            <person name="Mondo S."/>
            <person name="Pangilinan J."/>
            <person name="Riley R."/>
            <person name="Labutti K."/>
            <person name="Andreopoulos B."/>
            <person name="Lipzen A."/>
            <person name="Chen C."/>
            <person name="Yanf M."/>
            <person name="Daum C."/>
            <person name="Ng V."/>
            <person name="Clum A."/>
            <person name="Steindorff A."/>
            <person name="Ohm R."/>
            <person name="Martin F."/>
            <person name="Silar P."/>
            <person name="Natvig D."/>
            <person name="Lalanne C."/>
            <person name="Gautier V."/>
            <person name="Ament-Velasquez S.L."/>
            <person name="Kruys A."/>
            <person name="Hutchinson M.I."/>
            <person name="Powell A.J."/>
            <person name="Barry K."/>
            <person name="Miller A.N."/>
            <person name="Grigoriev I.V."/>
            <person name="Debuchy R."/>
            <person name="Gladieux P."/>
            <person name="Thoren M.H."/>
            <person name="Johannesson H."/>
        </authorList>
    </citation>
    <scope>NUCLEOTIDE SEQUENCE</scope>
    <source>
        <strain evidence="1">CBS 540.89</strain>
    </source>
</reference>
<evidence type="ECO:0000313" key="1">
    <source>
        <dbReference type="EMBL" id="KAK0724035.1"/>
    </source>
</evidence>